<dbReference type="EMBL" id="PKPP01017726">
    <property type="protein sequence ID" value="PWA36746.1"/>
    <property type="molecule type" value="Genomic_DNA"/>
</dbReference>
<accession>A0A2U1KJ07</accession>
<dbReference type="Pfam" id="PF14223">
    <property type="entry name" value="Retrotran_gag_2"/>
    <property type="match status" value="1"/>
</dbReference>
<proteinExistence type="predicted"/>
<comment type="caution">
    <text evidence="1">The sequence shown here is derived from an EMBL/GenBank/DDBJ whole genome shotgun (WGS) entry which is preliminary data.</text>
</comment>
<keyword evidence="2" id="KW-1185">Reference proteome</keyword>
<reference evidence="1 2" key="1">
    <citation type="journal article" date="2018" name="Mol. Plant">
        <title>The genome of Artemisia annua provides insight into the evolution of Asteraceae family and artemisinin biosynthesis.</title>
        <authorList>
            <person name="Shen Q."/>
            <person name="Zhang L."/>
            <person name="Liao Z."/>
            <person name="Wang S."/>
            <person name="Yan T."/>
            <person name="Shi P."/>
            <person name="Liu M."/>
            <person name="Fu X."/>
            <person name="Pan Q."/>
            <person name="Wang Y."/>
            <person name="Lv Z."/>
            <person name="Lu X."/>
            <person name="Zhang F."/>
            <person name="Jiang W."/>
            <person name="Ma Y."/>
            <person name="Chen M."/>
            <person name="Hao X."/>
            <person name="Li L."/>
            <person name="Tang Y."/>
            <person name="Lv G."/>
            <person name="Zhou Y."/>
            <person name="Sun X."/>
            <person name="Brodelius P.E."/>
            <person name="Rose J.K.C."/>
            <person name="Tang K."/>
        </authorList>
    </citation>
    <scope>NUCLEOTIDE SEQUENCE [LARGE SCALE GENOMIC DNA]</scope>
    <source>
        <strain evidence="2">cv. Huhao1</strain>
        <tissue evidence="1">Leaf</tissue>
    </source>
</reference>
<dbReference type="STRING" id="35608.A0A2U1KJ07"/>
<dbReference type="Proteomes" id="UP000245207">
    <property type="component" value="Unassembled WGS sequence"/>
</dbReference>
<evidence type="ECO:0000313" key="2">
    <source>
        <dbReference type="Proteomes" id="UP000245207"/>
    </source>
</evidence>
<protein>
    <submittedName>
        <fullName evidence="1">Uncharacterized protein</fullName>
    </submittedName>
</protein>
<gene>
    <name evidence="1" type="ORF">CTI12_AA596880</name>
</gene>
<sequence length="122" mass="13872">MFYLTTLRVSNVLTDLKPIDPYVEGQNLPTEAQAAYYESTRGIWISLEQKYRTEVACSKKFVVGKFLNFKMYDGKPVVKQVEELQIIVHELKVEGISINSNSIKPRLGFANISTKKNNPSTI</sequence>
<dbReference type="PANTHER" id="PTHR47592">
    <property type="entry name" value="PBF68 PROTEIN"/>
    <property type="match status" value="1"/>
</dbReference>
<name>A0A2U1KJ07_ARTAN</name>
<evidence type="ECO:0000313" key="1">
    <source>
        <dbReference type="EMBL" id="PWA36746.1"/>
    </source>
</evidence>
<dbReference type="PANTHER" id="PTHR47592:SF27">
    <property type="entry name" value="OS08G0421700 PROTEIN"/>
    <property type="match status" value="1"/>
</dbReference>
<organism evidence="1 2">
    <name type="scientific">Artemisia annua</name>
    <name type="common">Sweet wormwood</name>
    <dbReference type="NCBI Taxonomy" id="35608"/>
    <lineage>
        <taxon>Eukaryota</taxon>
        <taxon>Viridiplantae</taxon>
        <taxon>Streptophyta</taxon>
        <taxon>Embryophyta</taxon>
        <taxon>Tracheophyta</taxon>
        <taxon>Spermatophyta</taxon>
        <taxon>Magnoliopsida</taxon>
        <taxon>eudicotyledons</taxon>
        <taxon>Gunneridae</taxon>
        <taxon>Pentapetalae</taxon>
        <taxon>asterids</taxon>
        <taxon>campanulids</taxon>
        <taxon>Asterales</taxon>
        <taxon>Asteraceae</taxon>
        <taxon>Asteroideae</taxon>
        <taxon>Anthemideae</taxon>
        <taxon>Artemisiinae</taxon>
        <taxon>Artemisia</taxon>
    </lineage>
</organism>
<dbReference type="OrthoDB" id="1651011at2759"/>
<dbReference type="AlphaFoldDB" id="A0A2U1KJ07"/>